<evidence type="ECO:0000256" key="7">
    <source>
        <dbReference type="ARBA" id="ARBA00022729"/>
    </source>
</evidence>
<reference evidence="14" key="1">
    <citation type="submission" date="2022-02" db="EMBL/GenBank/DDBJ databases">
        <authorList>
            <person name="Henning P.M."/>
            <person name="McCubbin A.G."/>
            <person name="Shore J.S."/>
        </authorList>
    </citation>
    <scope>NUCLEOTIDE SEQUENCE</scope>
    <source>
        <strain evidence="14">F60SS</strain>
        <tissue evidence="14">Leaves</tissue>
    </source>
</reference>
<dbReference type="Gene3D" id="3.20.20.80">
    <property type="entry name" value="Glycosidases"/>
    <property type="match status" value="1"/>
</dbReference>
<dbReference type="SUPFAM" id="SSF49785">
    <property type="entry name" value="Galactose-binding domain-like"/>
    <property type="match status" value="1"/>
</dbReference>
<dbReference type="InterPro" id="IPR017853">
    <property type="entry name" value="GH"/>
</dbReference>
<proteinExistence type="inferred from homology"/>
<dbReference type="Proteomes" id="UP001141552">
    <property type="component" value="Unassembled WGS sequence"/>
</dbReference>
<keyword evidence="7" id="KW-0732">Signal</keyword>
<dbReference type="Gene3D" id="2.60.120.740">
    <property type="match status" value="1"/>
</dbReference>
<dbReference type="InterPro" id="IPR000922">
    <property type="entry name" value="Lectin_gal-bd_dom"/>
</dbReference>
<evidence type="ECO:0000256" key="8">
    <source>
        <dbReference type="ARBA" id="ARBA00022801"/>
    </source>
</evidence>
<dbReference type="CDD" id="cd22842">
    <property type="entry name" value="Gal_Rha_Lectin_BGal"/>
    <property type="match status" value="1"/>
</dbReference>
<sequence length="867" mass="97989">MHLVISYFESIRREIMAFASAFLSVFMLYCFSSLSWAVDVTYDNRAVKIDGERKLLISGSIHYPRSTPEMWPDLISKAKDGGLSTIETYVFWNAHEPIRRQYDFSGRLDLVRFIRTIKEQNLYSILRIGPYVCAEWSYGGFPVWLENLPGIQLRTNNEVYKSEMQTFVTLIVDKLKEHNLFASQGGPIILAQIENEYGNVEWAYGDGGKKYVNWCKDLAQDYKLDIPWIMCQQDDAPSPMLSACNGWYCDQWQPRSNSTPKIWTENWTGWFKDWGSRDPHRAAEDVAFSVARFFQLGGSLQNYYMYHGGTNFGEAAGGPYITTSYDYDAPLDEYGNLNQPKWGHLQQLHLLLRANEKTLLYGDRVDHNYDAGGLKSVTVFSYLGKRVCFFSNADASEDFTLNFEGNSYTVPAWSTSILPGCYKEKYNTAKVNSQTSTMVKLDAYGDEDEDEVENYVDGADDNQGGDEPSPFQWKWTSETVLGVDNYLSSGGPHLVSHDQILDQKTATNGTSDFLWVLTSIEHNKSNPIWGDGSKIFVSVNTNGHILHCFLNGFHVGTQHALNGNFSFLFEKRIKTKFLRNGKNSLSFLSTTVGLPNYGEHFDTAKIGLQGPIRLISKSSYGTAFKDLNKNKWVYKTGLLGERSGLTTGDSSLWKTDRRPSNRELTWYKTTFPTPLGSEPLVADFIGLGKGAAWVNGHHIGRYWPKYLASEEGCDVQCDYRGNYGPDKCNTNCGKPTQRWYHIPRDFLRNDKANELVLFEELGGTPELVNLRTVTVGKVCLHAYNDEIVRLSCQGGRIFSKITFASYGLPDGGCGHFKQTHCHAKRTLQVINKECLGKKSCSLHVSEDTFGPLECPNQAYRLAVEAVC</sequence>
<dbReference type="FunFam" id="2.60.120.260:FF:000142">
    <property type="entry name" value="Beta-galactosidase"/>
    <property type="match status" value="1"/>
</dbReference>
<dbReference type="Pfam" id="PF01301">
    <property type="entry name" value="Glyco_hydro_35"/>
    <property type="match status" value="1"/>
</dbReference>
<dbReference type="AlphaFoldDB" id="A0A9Q0G1X7"/>
<keyword evidence="15" id="KW-1185">Reference proteome</keyword>
<dbReference type="Pfam" id="PF21467">
    <property type="entry name" value="BetaGal_gal-bd"/>
    <property type="match status" value="1"/>
</dbReference>
<organism evidence="14 15">
    <name type="scientific">Turnera subulata</name>
    <dbReference type="NCBI Taxonomy" id="218843"/>
    <lineage>
        <taxon>Eukaryota</taxon>
        <taxon>Viridiplantae</taxon>
        <taxon>Streptophyta</taxon>
        <taxon>Embryophyta</taxon>
        <taxon>Tracheophyta</taxon>
        <taxon>Spermatophyta</taxon>
        <taxon>Magnoliopsida</taxon>
        <taxon>eudicotyledons</taxon>
        <taxon>Gunneridae</taxon>
        <taxon>Pentapetalae</taxon>
        <taxon>rosids</taxon>
        <taxon>fabids</taxon>
        <taxon>Malpighiales</taxon>
        <taxon>Passifloraceae</taxon>
        <taxon>Turnera</taxon>
    </lineage>
</organism>
<dbReference type="GO" id="GO:0030246">
    <property type="term" value="F:carbohydrate binding"/>
    <property type="evidence" value="ECO:0007669"/>
    <property type="project" value="InterPro"/>
</dbReference>
<dbReference type="Gene3D" id="2.60.120.260">
    <property type="entry name" value="Galactose-binding domain-like"/>
    <property type="match status" value="1"/>
</dbReference>
<accession>A0A9Q0G1X7</accession>
<evidence type="ECO:0000259" key="13">
    <source>
        <dbReference type="PROSITE" id="PS50228"/>
    </source>
</evidence>
<dbReference type="EMBL" id="JAKUCV010002936">
    <property type="protein sequence ID" value="KAJ4840834.1"/>
    <property type="molecule type" value="Genomic_DNA"/>
</dbReference>
<dbReference type="GO" id="GO:0048046">
    <property type="term" value="C:apoplast"/>
    <property type="evidence" value="ECO:0007669"/>
    <property type="project" value="UniProtKB-SubCell"/>
</dbReference>
<dbReference type="InterPro" id="IPR019801">
    <property type="entry name" value="Glyco_hydro_35_CS"/>
</dbReference>
<dbReference type="InterPro" id="IPR048913">
    <property type="entry name" value="BetaGal_gal-bd"/>
</dbReference>
<dbReference type="InterPro" id="IPR008979">
    <property type="entry name" value="Galactose-bd-like_sf"/>
</dbReference>
<keyword evidence="10 11" id="KW-0326">Glycosidase</keyword>
<dbReference type="PRINTS" id="PR00742">
    <property type="entry name" value="GLHYDRLASE35"/>
</dbReference>
<evidence type="ECO:0000256" key="6">
    <source>
        <dbReference type="ARBA" id="ARBA00022525"/>
    </source>
</evidence>
<keyword evidence="8 11" id="KW-0378">Hydrolase</keyword>
<dbReference type="FunFam" id="3.20.20.80:FF:000098">
    <property type="entry name" value="Beta-galactosidase"/>
    <property type="match status" value="1"/>
</dbReference>
<dbReference type="InterPro" id="IPR043159">
    <property type="entry name" value="Lectin_gal-bd_sf"/>
</dbReference>
<dbReference type="OrthoDB" id="1657402at2759"/>
<dbReference type="Pfam" id="PF17834">
    <property type="entry name" value="GHD"/>
    <property type="match status" value="1"/>
</dbReference>
<name>A0A9Q0G1X7_9ROSI</name>
<keyword evidence="5" id="KW-0052">Apoplast</keyword>
<evidence type="ECO:0000256" key="5">
    <source>
        <dbReference type="ARBA" id="ARBA00022523"/>
    </source>
</evidence>
<dbReference type="PANTHER" id="PTHR23421">
    <property type="entry name" value="BETA-GALACTOSIDASE RELATED"/>
    <property type="match status" value="1"/>
</dbReference>
<evidence type="ECO:0000256" key="11">
    <source>
        <dbReference type="RuleBase" id="RU000675"/>
    </source>
</evidence>
<reference evidence="14" key="2">
    <citation type="journal article" date="2023" name="Plants (Basel)">
        <title>Annotation of the Turnera subulata (Passifloraceae) Draft Genome Reveals the S-Locus Evolved after the Divergence of Turneroideae from Passifloroideae in a Stepwise Manner.</title>
        <authorList>
            <person name="Henning P.M."/>
            <person name="Roalson E.H."/>
            <person name="Mir W."/>
            <person name="McCubbin A.G."/>
            <person name="Shore J.S."/>
        </authorList>
    </citation>
    <scope>NUCLEOTIDE SEQUENCE</scope>
    <source>
        <strain evidence="14">F60SS</strain>
    </source>
</reference>
<evidence type="ECO:0000256" key="9">
    <source>
        <dbReference type="ARBA" id="ARBA00023180"/>
    </source>
</evidence>
<dbReference type="Pfam" id="PF02140">
    <property type="entry name" value="SUEL_Lectin"/>
    <property type="match status" value="1"/>
</dbReference>
<evidence type="ECO:0000256" key="3">
    <source>
        <dbReference type="ARBA" id="ARBA00009809"/>
    </source>
</evidence>
<dbReference type="InterPro" id="IPR031330">
    <property type="entry name" value="Gly_Hdrlase_35_cat"/>
</dbReference>
<comment type="caution">
    <text evidence="14">The sequence shown here is derived from an EMBL/GenBank/DDBJ whole genome shotgun (WGS) entry which is preliminary data.</text>
</comment>
<evidence type="ECO:0000256" key="1">
    <source>
        <dbReference type="ARBA" id="ARBA00001412"/>
    </source>
</evidence>
<dbReference type="GO" id="GO:0004565">
    <property type="term" value="F:beta-galactosidase activity"/>
    <property type="evidence" value="ECO:0007669"/>
    <property type="project" value="UniProtKB-EC"/>
</dbReference>
<keyword evidence="6" id="KW-0964">Secreted</keyword>
<evidence type="ECO:0000256" key="2">
    <source>
        <dbReference type="ARBA" id="ARBA00004271"/>
    </source>
</evidence>
<comment type="subcellular location">
    <subcellularLocation>
        <location evidence="2">Secreted</location>
        <location evidence="2">Extracellular space</location>
        <location evidence="2">Apoplast</location>
    </subcellularLocation>
</comment>
<dbReference type="EC" id="3.2.1.23" evidence="4 11"/>
<evidence type="ECO:0000313" key="15">
    <source>
        <dbReference type="Proteomes" id="UP001141552"/>
    </source>
</evidence>
<feature type="domain" description="SUEL-type lectin" evidence="13">
    <location>
        <begin position="782"/>
        <end position="867"/>
    </location>
</feature>
<dbReference type="InterPro" id="IPR041392">
    <property type="entry name" value="GHD"/>
</dbReference>
<dbReference type="SUPFAM" id="SSF51445">
    <property type="entry name" value="(Trans)glycosidases"/>
    <property type="match status" value="1"/>
</dbReference>
<protein>
    <recommendedName>
        <fullName evidence="4 11">Beta-galactosidase</fullName>
        <ecNumber evidence="4 11">3.2.1.23</ecNumber>
    </recommendedName>
</protein>
<dbReference type="GO" id="GO:0005975">
    <property type="term" value="P:carbohydrate metabolic process"/>
    <property type="evidence" value="ECO:0007669"/>
    <property type="project" value="InterPro"/>
</dbReference>
<keyword evidence="9" id="KW-0325">Glycoprotein</keyword>
<evidence type="ECO:0000256" key="10">
    <source>
        <dbReference type="ARBA" id="ARBA00023295"/>
    </source>
</evidence>
<evidence type="ECO:0000313" key="14">
    <source>
        <dbReference type="EMBL" id="KAJ4840834.1"/>
    </source>
</evidence>
<dbReference type="PROSITE" id="PS50228">
    <property type="entry name" value="SUEL_LECTIN"/>
    <property type="match status" value="1"/>
</dbReference>
<dbReference type="InterPro" id="IPR001944">
    <property type="entry name" value="Glycoside_Hdrlase_35"/>
</dbReference>
<gene>
    <name evidence="14" type="ORF">Tsubulata_045919</name>
</gene>
<dbReference type="PROSITE" id="PS01182">
    <property type="entry name" value="GLYCOSYL_HYDROL_F35"/>
    <property type="match status" value="1"/>
</dbReference>
<evidence type="ECO:0000256" key="12">
    <source>
        <dbReference type="RuleBase" id="RU003679"/>
    </source>
</evidence>
<comment type="catalytic activity">
    <reaction evidence="1 11">
        <text>Hydrolysis of terminal non-reducing beta-D-galactose residues in beta-D-galactosides.</text>
        <dbReference type="EC" id="3.2.1.23"/>
    </reaction>
</comment>
<evidence type="ECO:0000256" key="4">
    <source>
        <dbReference type="ARBA" id="ARBA00012756"/>
    </source>
</evidence>
<comment type="similarity">
    <text evidence="3 12">Belongs to the glycosyl hydrolase 35 family.</text>
</comment>